<protein>
    <submittedName>
        <fullName evidence="4">Nucleosome assembly protein I</fullName>
    </submittedName>
</protein>
<dbReference type="Gene3D" id="3.30.1120.90">
    <property type="entry name" value="Nucleosome assembly protein"/>
    <property type="match status" value="1"/>
</dbReference>
<dbReference type="OrthoDB" id="27325at2759"/>
<evidence type="ECO:0000313" key="4">
    <source>
        <dbReference type="EMBL" id="ELU39214.1"/>
    </source>
</evidence>
<dbReference type="Pfam" id="PF00956">
    <property type="entry name" value="NAP"/>
    <property type="match status" value="1"/>
</dbReference>
<dbReference type="SUPFAM" id="SSF143113">
    <property type="entry name" value="NAP-like"/>
    <property type="match status" value="1"/>
</dbReference>
<dbReference type="InterPro" id="IPR037231">
    <property type="entry name" value="NAP-like_sf"/>
</dbReference>
<dbReference type="GO" id="GO:0006334">
    <property type="term" value="P:nucleosome assembly"/>
    <property type="evidence" value="ECO:0007669"/>
    <property type="project" value="InterPro"/>
</dbReference>
<dbReference type="AlphaFoldDB" id="L8WS50"/>
<dbReference type="GO" id="GO:0005634">
    <property type="term" value="C:nucleus"/>
    <property type="evidence" value="ECO:0007669"/>
    <property type="project" value="InterPro"/>
</dbReference>
<proteinExistence type="inferred from homology"/>
<evidence type="ECO:0000256" key="2">
    <source>
        <dbReference type="RuleBase" id="RU003876"/>
    </source>
</evidence>
<dbReference type="HOGENOM" id="CLU_038841_1_0_1"/>
<keyword evidence="5" id="KW-1185">Reference proteome</keyword>
<gene>
    <name evidence="4" type="ORF">AG1IA_06758</name>
</gene>
<dbReference type="STRING" id="983506.L8WS50"/>
<sequence length="426" mass="47617">MSRVRLGHVTRCQGDIRSIRVQTSPMCGMAEDKQSSVPISGGAASYTAPTPVNTPLNAAPISLGLSRPTVPDISEDEAEQQQGHDLINKLQNLNIRPSGVVEVLPAPVSRRVEGLKGVHAEYCKIEHELKREMLELEKKVSSNFVSGPTQADPILGLPTPEEIAAGEAVSEKDDPEAAATAKLEREEAEKNLSIPHFWLTVLRNHDGLSDLITEKDEAALEYLTDIRLVYLSEATPGFKLIFDFAPNPYFENETLEKSYHYQDELGDTGDYIYDRAVGSEIKWKEDKDLTKAIEIKKQRNKTTNRTRLIRRSHSVPSFFNFFSPPAQPTPEQIENGEVDEELLEELDEKLELDYQIGEDLKERVRPVSPCSSLPNQPTPTYDIAGIEDDDDYEDMDEDDYEDSFDAGPGASPSRRGKQGNEECKQQ</sequence>
<evidence type="ECO:0000256" key="3">
    <source>
        <dbReference type="SAM" id="MobiDB-lite"/>
    </source>
</evidence>
<name>L8WS50_THACA</name>
<comment type="similarity">
    <text evidence="1 2">Belongs to the nucleosome assembly protein (NAP) family.</text>
</comment>
<reference evidence="4 5" key="1">
    <citation type="journal article" date="2013" name="Nat. Commun.">
        <title>The evolution and pathogenic mechanisms of the rice sheath blight pathogen.</title>
        <authorList>
            <person name="Zheng A."/>
            <person name="Lin R."/>
            <person name="Xu L."/>
            <person name="Qin P."/>
            <person name="Tang C."/>
            <person name="Ai P."/>
            <person name="Zhang D."/>
            <person name="Liu Y."/>
            <person name="Sun Z."/>
            <person name="Feng H."/>
            <person name="Wang Y."/>
            <person name="Chen Y."/>
            <person name="Liang X."/>
            <person name="Fu R."/>
            <person name="Li Q."/>
            <person name="Zhang J."/>
            <person name="Yu X."/>
            <person name="Xie Z."/>
            <person name="Ding L."/>
            <person name="Guan P."/>
            <person name="Tang J."/>
            <person name="Liang Y."/>
            <person name="Wang S."/>
            <person name="Deng Q."/>
            <person name="Li S."/>
            <person name="Zhu J."/>
            <person name="Wang L."/>
            <person name="Liu H."/>
            <person name="Li P."/>
        </authorList>
    </citation>
    <scope>NUCLEOTIDE SEQUENCE [LARGE SCALE GENOMIC DNA]</scope>
    <source>
        <strain evidence="5">AG-1 IA</strain>
    </source>
</reference>
<dbReference type="InterPro" id="IPR002164">
    <property type="entry name" value="NAP_family"/>
</dbReference>
<comment type="caution">
    <text evidence="4">The sequence shown here is derived from an EMBL/GenBank/DDBJ whole genome shotgun (WGS) entry which is preliminary data.</text>
</comment>
<feature type="compositionally biased region" description="Polar residues" evidence="3">
    <location>
        <begin position="369"/>
        <end position="379"/>
    </location>
</feature>
<dbReference type="OMA" id="VSPITWK"/>
<dbReference type="EMBL" id="AFRT01001875">
    <property type="protein sequence ID" value="ELU39214.1"/>
    <property type="molecule type" value="Genomic_DNA"/>
</dbReference>
<organism evidence="4 5">
    <name type="scientific">Thanatephorus cucumeris (strain AG1-IA)</name>
    <name type="common">Rice sheath blight fungus</name>
    <name type="synonym">Rhizoctonia solani</name>
    <dbReference type="NCBI Taxonomy" id="983506"/>
    <lineage>
        <taxon>Eukaryota</taxon>
        <taxon>Fungi</taxon>
        <taxon>Dikarya</taxon>
        <taxon>Basidiomycota</taxon>
        <taxon>Agaricomycotina</taxon>
        <taxon>Agaricomycetes</taxon>
        <taxon>Cantharellales</taxon>
        <taxon>Ceratobasidiaceae</taxon>
        <taxon>Rhizoctonia</taxon>
        <taxon>Rhizoctonia solani AG-1</taxon>
    </lineage>
</organism>
<evidence type="ECO:0000256" key="1">
    <source>
        <dbReference type="ARBA" id="ARBA00009947"/>
    </source>
</evidence>
<dbReference type="PANTHER" id="PTHR11875">
    <property type="entry name" value="TESTIS-SPECIFIC Y-ENCODED PROTEIN"/>
    <property type="match status" value="1"/>
</dbReference>
<feature type="region of interest" description="Disordered" evidence="3">
    <location>
        <begin position="363"/>
        <end position="426"/>
    </location>
</feature>
<evidence type="ECO:0000313" key="5">
    <source>
        <dbReference type="Proteomes" id="UP000011668"/>
    </source>
</evidence>
<accession>L8WS50</accession>
<dbReference type="Proteomes" id="UP000011668">
    <property type="component" value="Unassembled WGS sequence"/>
</dbReference>
<feature type="compositionally biased region" description="Acidic residues" evidence="3">
    <location>
        <begin position="385"/>
        <end position="404"/>
    </location>
</feature>